<protein>
    <submittedName>
        <fullName evidence="1">Uncharacterized protein</fullName>
    </submittedName>
</protein>
<dbReference type="RefSeq" id="WP_303729094.1">
    <property type="nucleotide sequence ID" value="NZ_DULP01000033.1"/>
</dbReference>
<name>A0A832QV58_9RHOB</name>
<evidence type="ECO:0000313" key="1">
    <source>
        <dbReference type="EMBL" id="HHW32942.1"/>
    </source>
</evidence>
<comment type="caution">
    <text evidence="1">The sequence shown here is derived from an EMBL/GenBank/DDBJ whole genome shotgun (WGS) entry which is preliminary data.</text>
</comment>
<organism evidence="1 2">
    <name type="scientific">Paracoccus solventivorans</name>
    <dbReference type="NCBI Taxonomy" id="53463"/>
    <lineage>
        <taxon>Bacteria</taxon>
        <taxon>Pseudomonadati</taxon>
        <taxon>Pseudomonadota</taxon>
        <taxon>Alphaproteobacteria</taxon>
        <taxon>Rhodobacterales</taxon>
        <taxon>Paracoccaceae</taxon>
        <taxon>Paracoccus</taxon>
    </lineage>
</organism>
<dbReference type="AlphaFoldDB" id="A0A832QV58"/>
<dbReference type="EMBL" id="DULP01000033">
    <property type="protein sequence ID" value="HHW32942.1"/>
    <property type="molecule type" value="Genomic_DNA"/>
</dbReference>
<proteinExistence type="predicted"/>
<reference evidence="1 2" key="1">
    <citation type="journal article" date="2020" name="Biotechnol. Biofuels">
        <title>New insights from the biogas microbiome by comprehensive genome-resolved metagenomics of nearly 1600 species originating from multiple anaerobic digesters.</title>
        <authorList>
            <person name="Campanaro S."/>
            <person name="Treu L."/>
            <person name="Rodriguez-R L.M."/>
            <person name="Kovalovszki A."/>
            <person name="Ziels R.M."/>
            <person name="Maus I."/>
            <person name="Zhu X."/>
            <person name="Kougias P.G."/>
            <person name="Basile A."/>
            <person name="Luo G."/>
            <person name="Schluter A."/>
            <person name="Konstantinidis K.T."/>
            <person name="Angelidaki I."/>
        </authorList>
    </citation>
    <scope>NUCLEOTIDE SEQUENCE [LARGE SCALE GENOMIC DNA]</scope>
    <source>
        <strain evidence="1">AS04akNAM_125</strain>
    </source>
</reference>
<gene>
    <name evidence="1" type="ORF">GXX24_02170</name>
</gene>
<evidence type="ECO:0000313" key="2">
    <source>
        <dbReference type="Proteomes" id="UP000580830"/>
    </source>
</evidence>
<sequence>MEAYFDEEDPPGVVVVSQTCDIVSDPARNPWVVVCPLVKADPARVTEIERGGVPRLALVENAPEGLVAEIARSLTISKDLLASWQRNQGFTDPGKAVEFARSLERCFGRFAFPDDFNRSISPLLKKLKDGYGKEKAEVGRVARSVAELRVRPSAAWDAGNVHVRFLLILKPEDQREAQIAEISSAFEAILSTLSWQGSFQLDEPFLHLGTYDDFLARDYIESVALDINALSFAARYQAAVNPL</sequence>
<accession>A0A832QV58</accession>
<dbReference type="Proteomes" id="UP000580830">
    <property type="component" value="Unassembled WGS sequence"/>
</dbReference>